<dbReference type="GO" id="GO:0005840">
    <property type="term" value="C:ribosome"/>
    <property type="evidence" value="ECO:0007669"/>
    <property type="project" value="UniProtKB-KW"/>
</dbReference>
<dbReference type="InParanoid" id="F4SA12"/>
<feature type="region of interest" description="Disordered" evidence="4">
    <location>
        <begin position="1"/>
        <end position="77"/>
    </location>
</feature>
<sequence>MNNPQSYSSESDSPPQPRSTLTLDDVLPASQSQTPIDRTPKTLIQPIEQQPKPRYDRYQTGESNQSRYSPRSFGAMRTPFELSSDPIRRRSGERTSYSLIIKSTSNNTRLTLTHTPISNLPGSWSGHAEYQKAFPMAGAIIARVTAGSVGFKRGKRQEYEAATQATLAMFKTIKELISQGADSNLSGIGSLINPNEILTKNAVSSIDLNKRSIKEGLPREIEIVFDGFGNGRDAFVSSLMGAQGIGIRELIRSVRDKTILKIGGPRPKKRRRV</sequence>
<reference evidence="6" key="1">
    <citation type="journal article" date="2011" name="Proc. Natl. Acad. Sci. U.S.A.">
        <title>Obligate biotrophy features unraveled by the genomic analysis of rust fungi.</title>
        <authorList>
            <person name="Duplessis S."/>
            <person name="Cuomo C.A."/>
            <person name="Lin Y.-C."/>
            <person name="Aerts A."/>
            <person name="Tisserant E."/>
            <person name="Veneault-Fourrey C."/>
            <person name="Joly D.L."/>
            <person name="Hacquard S."/>
            <person name="Amselem J."/>
            <person name="Cantarel B.L."/>
            <person name="Chiu R."/>
            <person name="Coutinho P.M."/>
            <person name="Feau N."/>
            <person name="Field M."/>
            <person name="Frey P."/>
            <person name="Gelhaye E."/>
            <person name="Goldberg J."/>
            <person name="Grabherr M.G."/>
            <person name="Kodira C.D."/>
            <person name="Kohler A."/>
            <person name="Kuees U."/>
            <person name="Lindquist E.A."/>
            <person name="Lucas S.M."/>
            <person name="Mago R."/>
            <person name="Mauceli E."/>
            <person name="Morin E."/>
            <person name="Murat C."/>
            <person name="Pangilinan J.L."/>
            <person name="Park R."/>
            <person name="Pearson M."/>
            <person name="Quesneville H."/>
            <person name="Rouhier N."/>
            <person name="Sakthikumar S."/>
            <person name="Salamov A.A."/>
            <person name="Schmutz J."/>
            <person name="Selles B."/>
            <person name="Shapiro H."/>
            <person name="Tanguay P."/>
            <person name="Tuskan G.A."/>
            <person name="Henrissat B."/>
            <person name="Van de Peer Y."/>
            <person name="Rouze P."/>
            <person name="Ellis J.G."/>
            <person name="Dodds P.N."/>
            <person name="Schein J.E."/>
            <person name="Zhong S."/>
            <person name="Hamelin R.C."/>
            <person name="Grigoriev I.V."/>
            <person name="Szabo L.J."/>
            <person name="Martin F."/>
        </authorList>
    </citation>
    <scope>NUCLEOTIDE SEQUENCE [LARGE SCALE GENOMIC DNA]</scope>
    <source>
        <strain evidence="6">98AG31 / pathotype 3-4-7</strain>
    </source>
</reference>
<dbReference type="GO" id="GO:0003735">
    <property type="term" value="F:structural constituent of ribosome"/>
    <property type="evidence" value="ECO:0007669"/>
    <property type="project" value="InterPro"/>
</dbReference>
<dbReference type="Proteomes" id="UP000001072">
    <property type="component" value="Unassembled WGS sequence"/>
</dbReference>
<dbReference type="VEuPathDB" id="FungiDB:MELLADRAFT_113483"/>
<organism evidence="6">
    <name type="scientific">Melampsora larici-populina (strain 98AG31 / pathotype 3-4-7)</name>
    <name type="common">Poplar leaf rust fungus</name>
    <dbReference type="NCBI Taxonomy" id="747676"/>
    <lineage>
        <taxon>Eukaryota</taxon>
        <taxon>Fungi</taxon>
        <taxon>Dikarya</taxon>
        <taxon>Basidiomycota</taxon>
        <taxon>Pucciniomycotina</taxon>
        <taxon>Pucciniomycetes</taxon>
        <taxon>Pucciniales</taxon>
        <taxon>Melampsoraceae</taxon>
        <taxon>Melampsora</taxon>
    </lineage>
</organism>
<dbReference type="GO" id="GO:0006412">
    <property type="term" value="P:translation"/>
    <property type="evidence" value="ECO:0007669"/>
    <property type="project" value="InterPro"/>
</dbReference>
<evidence type="ECO:0008006" key="7">
    <source>
        <dbReference type="Google" id="ProtNLM"/>
    </source>
</evidence>
<dbReference type="EMBL" id="GL883175">
    <property type="protein sequence ID" value="EGF98466.1"/>
    <property type="molecule type" value="Genomic_DNA"/>
</dbReference>
<evidence type="ECO:0000256" key="4">
    <source>
        <dbReference type="SAM" id="MobiDB-lite"/>
    </source>
</evidence>
<dbReference type="eggNOG" id="ENOG502S752">
    <property type="taxonomic scope" value="Eukaryota"/>
</dbReference>
<keyword evidence="6" id="KW-1185">Reference proteome</keyword>
<keyword evidence="3" id="KW-0687">Ribonucleoprotein</keyword>
<evidence type="ECO:0000256" key="3">
    <source>
        <dbReference type="ARBA" id="ARBA00023274"/>
    </source>
</evidence>
<feature type="compositionally biased region" description="Polar residues" evidence="4">
    <location>
        <begin position="60"/>
        <end position="69"/>
    </location>
</feature>
<comment type="similarity">
    <text evidence="1">Belongs to the universal ribosomal protein uS11 family.</text>
</comment>
<dbReference type="GO" id="GO:1990904">
    <property type="term" value="C:ribonucleoprotein complex"/>
    <property type="evidence" value="ECO:0007669"/>
    <property type="project" value="UniProtKB-KW"/>
</dbReference>
<dbReference type="InterPro" id="IPR001971">
    <property type="entry name" value="Ribosomal_uS11"/>
</dbReference>
<dbReference type="SUPFAM" id="SSF53137">
    <property type="entry name" value="Translational machinery components"/>
    <property type="match status" value="2"/>
</dbReference>
<dbReference type="STRING" id="747676.F4SA12"/>
<accession>F4SA12</accession>
<evidence type="ECO:0000256" key="1">
    <source>
        <dbReference type="ARBA" id="ARBA00006194"/>
    </source>
</evidence>
<name>F4SA12_MELLP</name>
<dbReference type="HOGENOM" id="CLU_089727_0_0_1"/>
<evidence type="ECO:0000256" key="2">
    <source>
        <dbReference type="ARBA" id="ARBA00022980"/>
    </source>
</evidence>
<dbReference type="GeneID" id="18924999"/>
<dbReference type="KEGG" id="mlr:MELLADRAFT_113483"/>
<keyword evidence="2" id="KW-0689">Ribosomal protein</keyword>
<dbReference type="RefSeq" id="XP_007418247.1">
    <property type="nucleotide sequence ID" value="XM_007418185.1"/>
</dbReference>
<gene>
    <name evidence="5" type="ORF">MELLADRAFT_113483</name>
</gene>
<dbReference type="PANTHER" id="PTHR11759">
    <property type="entry name" value="40S RIBOSOMAL PROTEIN S14/30S RIBOSOMAL PROTEIN S11"/>
    <property type="match status" value="1"/>
</dbReference>
<evidence type="ECO:0000313" key="6">
    <source>
        <dbReference type="Proteomes" id="UP000001072"/>
    </source>
</evidence>
<dbReference type="AlphaFoldDB" id="F4SA12"/>
<dbReference type="HAMAP" id="MF_01310">
    <property type="entry name" value="Ribosomal_uS11"/>
    <property type="match status" value="1"/>
</dbReference>
<dbReference type="InterPro" id="IPR036967">
    <property type="entry name" value="Ribosomal_uS11_sf"/>
</dbReference>
<dbReference type="Gene3D" id="3.30.420.80">
    <property type="entry name" value="Ribosomal protein S11"/>
    <property type="match status" value="1"/>
</dbReference>
<proteinExistence type="inferred from homology"/>
<dbReference type="OrthoDB" id="1654884at2759"/>
<protein>
    <recommendedName>
        <fullName evidence="7">Ribosomal protein S11</fullName>
    </recommendedName>
</protein>
<evidence type="ECO:0000313" key="5">
    <source>
        <dbReference type="EMBL" id="EGF98466.1"/>
    </source>
</evidence>
<feature type="compositionally biased region" description="Polar residues" evidence="4">
    <location>
        <begin position="1"/>
        <end position="22"/>
    </location>
</feature>